<keyword evidence="2" id="KW-0732">Signal</keyword>
<protein>
    <recommendedName>
        <fullName evidence="5">Cadherin domain-containing protein</fullName>
    </recommendedName>
</protein>
<comment type="caution">
    <text evidence="3">The sequence shown here is derived from an EMBL/GenBank/DDBJ whole genome shotgun (WGS) entry which is preliminary data.</text>
</comment>
<gene>
    <name evidence="3" type="ORF">A2678_01740</name>
</gene>
<name>A0A1F6CGS8_9BACT</name>
<proteinExistence type="predicted"/>
<evidence type="ECO:0000313" key="3">
    <source>
        <dbReference type="EMBL" id="OGG48474.1"/>
    </source>
</evidence>
<feature type="chain" id="PRO_5009523357" description="Cadherin domain-containing protein" evidence="2">
    <location>
        <begin position="20"/>
        <end position="318"/>
    </location>
</feature>
<evidence type="ECO:0000256" key="1">
    <source>
        <dbReference type="SAM" id="MobiDB-lite"/>
    </source>
</evidence>
<dbReference type="STRING" id="1798481.A2678_01740"/>
<feature type="region of interest" description="Disordered" evidence="1">
    <location>
        <begin position="299"/>
        <end position="318"/>
    </location>
</feature>
<dbReference type="AlphaFoldDB" id="A0A1F6CGS8"/>
<dbReference type="EMBL" id="MFKU01000012">
    <property type="protein sequence ID" value="OGG48474.1"/>
    <property type="molecule type" value="Genomic_DNA"/>
</dbReference>
<feature type="signal peptide" evidence="2">
    <location>
        <begin position="1"/>
        <end position="19"/>
    </location>
</feature>
<evidence type="ECO:0008006" key="5">
    <source>
        <dbReference type="Google" id="ProtNLM"/>
    </source>
</evidence>
<dbReference type="Proteomes" id="UP000178815">
    <property type="component" value="Unassembled WGS sequence"/>
</dbReference>
<accession>A0A1F6CGS8</accession>
<evidence type="ECO:0000256" key="2">
    <source>
        <dbReference type="SAM" id="SignalP"/>
    </source>
</evidence>
<evidence type="ECO:0000313" key="4">
    <source>
        <dbReference type="Proteomes" id="UP000178815"/>
    </source>
</evidence>
<reference evidence="3 4" key="1">
    <citation type="journal article" date="2016" name="Nat. Commun.">
        <title>Thousands of microbial genomes shed light on interconnected biogeochemical processes in an aquifer system.</title>
        <authorList>
            <person name="Anantharaman K."/>
            <person name="Brown C.T."/>
            <person name="Hug L.A."/>
            <person name="Sharon I."/>
            <person name="Castelle C.J."/>
            <person name="Probst A.J."/>
            <person name="Thomas B.C."/>
            <person name="Singh A."/>
            <person name="Wilkins M.J."/>
            <person name="Karaoz U."/>
            <person name="Brodie E.L."/>
            <person name="Williams K.H."/>
            <person name="Hubbard S.S."/>
            <person name="Banfield J.F."/>
        </authorList>
    </citation>
    <scope>NUCLEOTIDE SEQUENCE [LARGE SCALE GENOMIC DNA]</scope>
</reference>
<sequence>MKKILLSVGSLFFVGALFAGATGAYLNQTQSSTGNTFATGVIDLKVDNESYVTDNSGELVFSPTTSWELSDLAGKLFFNFLDLKPGDLGEDTISLHVNNNDAWVCMKVSLTATPENGIVEPEAAVDSSTGANQGELQKVLKFAFWADDGDNVYEKGEKIFKEGLVKNIFKGQWWTIADSRDSIWQPHSGGYHFDSQGWHDEDDDYYNKNHNNDKSNPLRGNSTAYIGKAWCFGSFEPDPVNQDGVGKTGTGVGDSTNGPLVRGTGFTCDGEPVGNKYQSDGIRVDVAFQAVQSRDNKSFTCTKGYTRDDHDDDDDYDR</sequence>
<organism evidence="3 4">
    <name type="scientific">Candidatus Kaiserbacteria bacterium RIFCSPHIGHO2_01_FULL_53_31</name>
    <dbReference type="NCBI Taxonomy" id="1798481"/>
    <lineage>
        <taxon>Bacteria</taxon>
        <taxon>Candidatus Kaiseribacteriota</taxon>
    </lineage>
</organism>